<feature type="region of interest" description="Disordered" evidence="1">
    <location>
        <begin position="308"/>
        <end position="348"/>
    </location>
</feature>
<proteinExistence type="predicted"/>
<comment type="caution">
    <text evidence="2">The sequence shown here is derived from an EMBL/GenBank/DDBJ whole genome shotgun (WGS) entry which is preliminary data.</text>
</comment>
<evidence type="ECO:0000313" key="3">
    <source>
        <dbReference type="Proteomes" id="UP001066276"/>
    </source>
</evidence>
<feature type="compositionally biased region" description="Basic and acidic residues" evidence="1">
    <location>
        <begin position="337"/>
        <end position="348"/>
    </location>
</feature>
<protein>
    <submittedName>
        <fullName evidence="2">Uncharacterized protein</fullName>
    </submittedName>
</protein>
<keyword evidence="3" id="KW-1185">Reference proteome</keyword>
<organism evidence="2 3">
    <name type="scientific">Pleurodeles waltl</name>
    <name type="common">Iberian ribbed newt</name>
    <dbReference type="NCBI Taxonomy" id="8319"/>
    <lineage>
        <taxon>Eukaryota</taxon>
        <taxon>Metazoa</taxon>
        <taxon>Chordata</taxon>
        <taxon>Craniata</taxon>
        <taxon>Vertebrata</taxon>
        <taxon>Euteleostomi</taxon>
        <taxon>Amphibia</taxon>
        <taxon>Batrachia</taxon>
        <taxon>Caudata</taxon>
        <taxon>Salamandroidea</taxon>
        <taxon>Salamandridae</taxon>
        <taxon>Pleurodelinae</taxon>
        <taxon>Pleurodeles</taxon>
    </lineage>
</organism>
<accession>A0AAV7WCP1</accession>
<evidence type="ECO:0000313" key="2">
    <source>
        <dbReference type="EMBL" id="KAJ1210060.1"/>
    </source>
</evidence>
<evidence type="ECO:0000256" key="1">
    <source>
        <dbReference type="SAM" id="MobiDB-lite"/>
    </source>
</evidence>
<dbReference type="EMBL" id="JANPWB010000002">
    <property type="protein sequence ID" value="KAJ1210060.1"/>
    <property type="molecule type" value="Genomic_DNA"/>
</dbReference>
<name>A0AAV7WCP1_PLEWA</name>
<dbReference type="AlphaFoldDB" id="A0AAV7WCP1"/>
<gene>
    <name evidence="2" type="ORF">NDU88_005428</name>
</gene>
<sequence length="348" mass="37173">MMCRTPPTKKVPMNIVLISSRCTRSRKPARRHKRVVIFNTGDTEVAFCVFFILKSVSNEERRNRVSSASSAPFNCRSASLEPPDVTEAVRVRHAAAYTEPEHNNVLCLLLTISGQSHSTAALEARRSLCQTVNDPKAIITYERVRRGHGRQDGGRTLRVLWTPPSSARKAKPFRASSGNLRDPLWVYGCYETRGRKAGRNLTPGGTPEEVRPGGGRGVELVLLGTAPRGGELSRGQGLGLKGSAPREEPGAVIRAPRGAASAVGRCAAPGRGTRGAVPNAVGCWRVASATGPGEAEDCWTRGWALRLGRTPGAGPGHRRGAGEDSAGPAGPGLYPEPRMREDPGLPCP</sequence>
<dbReference type="Proteomes" id="UP001066276">
    <property type="component" value="Chromosome 1_2"/>
</dbReference>
<reference evidence="2" key="1">
    <citation type="journal article" date="2022" name="bioRxiv">
        <title>Sequencing and chromosome-scale assembly of the giantPleurodeles waltlgenome.</title>
        <authorList>
            <person name="Brown T."/>
            <person name="Elewa A."/>
            <person name="Iarovenko S."/>
            <person name="Subramanian E."/>
            <person name="Araus A.J."/>
            <person name="Petzold A."/>
            <person name="Susuki M."/>
            <person name="Suzuki K.-i.T."/>
            <person name="Hayashi T."/>
            <person name="Toyoda A."/>
            <person name="Oliveira C."/>
            <person name="Osipova E."/>
            <person name="Leigh N.D."/>
            <person name="Simon A."/>
            <person name="Yun M.H."/>
        </authorList>
    </citation>
    <scope>NUCLEOTIDE SEQUENCE</scope>
    <source>
        <strain evidence="2">20211129_DDA</strain>
        <tissue evidence="2">Liver</tissue>
    </source>
</reference>